<dbReference type="PROSITE" id="PS50982">
    <property type="entry name" value="MBD"/>
    <property type="match status" value="1"/>
</dbReference>
<dbReference type="PROSITE" id="PS50867">
    <property type="entry name" value="PRE_SET"/>
    <property type="match status" value="1"/>
</dbReference>
<evidence type="ECO:0000259" key="17">
    <source>
        <dbReference type="PROSITE" id="PS50868"/>
    </source>
</evidence>
<evidence type="ECO:0000256" key="13">
    <source>
        <dbReference type="ARBA" id="ARBA00023242"/>
    </source>
</evidence>
<dbReference type="PANTHER" id="PTHR46024">
    <property type="entry name" value="HISTONE-LYSINE N-METHYLTRANSFERASE EGGLESS"/>
    <property type="match status" value="1"/>
</dbReference>
<keyword evidence="5" id="KW-0489">Methyltransferase</keyword>
<feature type="domain" description="Pre-SET" evidence="16">
    <location>
        <begin position="859"/>
        <end position="934"/>
    </location>
</feature>
<dbReference type="InterPro" id="IPR007728">
    <property type="entry name" value="Pre-SET_dom"/>
</dbReference>
<dbReference type="SMART" id="SM00391">
    <property type="entry name" value="MBD"/>
    <property type="match status" value="1"/>
</dbReference>
<evidence type="ECO:0000256" key="3">
    <source>
        <dbReference type="ARBA" id="ARBA00022454"/>
    </source>
</evidence>
<comment type="subcellular location">
    <subcellularLocation>
        <location evidence="2">Chromosome</location>
    </subcellularLocation>
    <subcellularLocation>
        <location evidence="1">Nucleus</location>
    </subcellularLocation>
</comment>
<dbReference type="GO" id="GO:0003677">
    <property type="term" value="F:DNA binding"/>
    <property type="evidence" value="ECO:0007669"/>
    <property type="project" value="InterPro"/>
</dbReference>
<dbReference type="Gene3D" id="2.170.270.10">
    <property type="entry name" value="SET domain"/>
    <property type="match status" value="1"/>
</dbReference>
<keyword evidence="9" id="KW-0677">Repeat</keyword>
<evidence type="ECO:0000256" key="14">
    <source>
        <dbReference type="SAM" id="MobiDB-lite"/>
    </source>
</evidence>
<keyword evidence="12" id="KW-0175">Coiled coil</keyword>
<evidence type="ECO:0000256" key="5">
    <source>
        <dbReference type="ARBA" id="ARBA00022603"/>
    </source>
</evidence>
<dbReference type="GO" id="GO:0032259">
    <property type="term" value="P:methylation"/>
    <property type="evidence" value="ECO:0007669"/>
    <property type="project" value="UniProtKB-KW"/>
</dbReference>
<dbReference type="SMART" id="SM00468">
    <property type="entry name" value="PreSET"/>
    <property type="match status" value="1"/>
</dbReference>
<evidence type="ECO:0000313" key="19">
    <source>
        <dbReference type="Proteomes" id="UP000095281"/>
    </source>
</evidence>
<evidence type="ECO:0000256" key="10">
    <source>
        <dbReference type="ARBA" id="ARBA00022833"/>
    </source>
</evidence>
<dbReference type="PROSITE" id="PS50868">
    <property type="entry name" value="POST_SET"/>
    <property type="match status" value="1"/>
</dbReference>
<keyword evidence="10" id="KW-0862">Zinc</keyword>
<dbReference type="GO" id="GO:0005634">
    <property type="term" value="C:nucleus"/>
    <property type="evidence" value="ECO:0007669"/>
    <property type="project" value="UniProtKB-SubCell"/>
</dbReference>
<organism evidence="19 20">
    <name type="scientific">Meloidogyne hapla</name>
    <name type="common">Root-knot nematode worm</name>
    <dbReference type="NCBI Taxonomy" id="6305"/>
    <lineage>
        <taxon>Eukaryota</taxon>
        <taxon>Metazoa</taxon>
        <taxon>Ecdysozoa</taxon>
        <taxon>Nematoda</taxon>
        <taxon>Chromadorea</taxon>
        <taxon>Rhabditida</taxon>
        <taxon>Tylenchina</taxon>
        <taxon>Tylenchomorpha</taxon>
        <taxon>Tylenchoidea</taxon>
        <taxon>Meloidogynidae</taxon>
        <taxon>Meloidogyninae</taxon>
        <taxon>Meloidogyne</taxon>
    </lineage>
</organism>
<keyword evidence="11" id="KW-0156">Chromatin regulator</keyword>
<dbReference type="PROSITE" id="PS50280">
    <property type="entry name" value="SET"/>
    <property type="match status" value="1"/>
</dbReference>
<evidence type="ECO:0000256" key="6">
    <source>
        <dbReference type="ARBA" id="ARBA00022679"/>
    </source>
</evidence>
<evidence type="ECO:0000256" key="9">
    <source>
        <dbReference type="ARBA" id="ARBA00022737"/>
    </source>
</evidence>
<dbReference type="InterPro" id="IPR001739">
    <property type="entry name" value="Methyl_CpG_DNA-bd"/>
</dbReference>
<evidence type="ECO:0000256" key="4">
    <source>
        <dbReference type="ARBA" id="ARBA00022491"/>
    </source>
</evidence>
<dbReference type="GO" id="GO:0005694">
    <property type="term" value="C:chromosome"/>
    <property type="evidence" value="ECO:0007669"/>
    <property type="project" value="UniProtKB-SubCell"/>
</dbReference>
<keyword evidence="6" id="KW-0808">Transferase</keyword>
<dbReference type="OMA" id="IRAVTNC"/>
<keyword evidence="13" id="KW-0539">Nucleus</keyword>
<evidence type="ECO:0000256" key="2">
    <source>
        <dbReference type="ARBA" id="ARBA00004286"/>
    </source>
</evidence>
<dbReference type="Pfam" id="PF01429">
    <property type="entry name" value="MBD"/>
    <property type="match status" value="1"/>
</dbReference>
<sequence length="1182" mass="135854">MSVDCVPTECDIKPSTSKLRDRIRILNAEEEQNLLYQTQHLFERFSTEYEEITNKNRLNDLIQKIFNLYNNSIIDEIIENIMEAFNLNIFEVVFAICKHLWIDKTKPTDLTKLIKFLALHEYKIIKLIELLLDEQINDLDELLCDLLITPCDALLLLTMIWAELEFPRVARLFEPYLTYPTPTIKKITNSELKQAEDDFSQFLGEQLDFYAGIDLNIIESCDQIYNELDNALQSLDEQQKGTIEMMNIMKEINQVVSHVPDHEYCIETIVSDSSESDSENLEDDLVIFNERIKKWPNWLEQELSQANLNEHLILEEDQFYFAPISSSSNGNATIGYSKCKLLKKDSVGLCQLKGFFFSNVTPTTSLLQSSQLAMGDAPTIRCPEGTRVVALCKRGVVQIGSLFASYFEGTIAVKPFSQNRFEYLVFFDSGIDAYVKPTDIRLMFNQPLDDYQKFQPRLAFKNILNPTRAEFIRHYLSSYPDWPLIQLKKTENLQRILAIRNGSNDSAFVLDVDRQLALLRFPGMNKAAWPSVQSNIVKSIKDCVIIDCKEHVHNDEWVYRGNPLRFPTLALSTNYSQHSTHNNDQNNQQNLSGRPLVRTGRKMGQFEMAHPLNSVDLYKSFQIMQEIRQQTARKSSKQQSIELPPMQTRSSGVDRTLVRRKQLTLNVQEENIFIPKWIRSKNSHKNVGNGTKLNCSPVCLNSIKVTKNMDRYQSPYSIPLQNGWARLTLTLACDSNTKSSIKKYFTVKKKIVYKTPCGIQLSFIEQIAEYLQLTKQQNLAIDMFTFDPQVRPEIRIKLANVVLEDFTSGQEAIPIPLVNAVEDASLPDMIYRPRRTGIKRMEQGTSKLVEESISPFFCTGCTCIDDCTSDKCECRQLTIEAQNQLSESLKVPKSSPKGYNHRRLEDKHISGIYECNSNCKCNRLTCFNRVVQQDIQIPLQLFMTADKGWGVRTLVDIPVGTFVCTYAGELIDEEVADSLQNDIYFADLDLIDVVEREKAQQGIDYITDEGYEDDETSETPRNGNNVFEVDLTFDDDEAFVEPSTSQHLEENEPISEMDDQLRAIELSKEPNVQKINKKKKVQPWKDKEFQDYFGKNFLFVVDAAKTGNIGRFLNHSCEPNCQIQHCLVDTHDLRFPWCAFFTTKFVKAGQEITWDYMYEIGSVKNKVILCSCGSNNCRGRLL</sequence>
<accession>A0A1I8BD64</accession>
<dbReference type="Pfam" id="PF05033">
    <property type="entry name" value="Pre-SET"/>
    <property type="match status" value="1"/>
</dbReference>
<dbReference type="SUPFAM" id="SSF82199">
    <property type="entry name" value="SET domain"/>
    <property type="match status" value="1"/>
</dbReference>
<dbReference type="GO" id="GO:0010629">
    <property type="term" value="P:negative regulation of gene expression"/>
    <property type="evidence" value="ECO:0007669"/>
    <property type="project" value="TreeGrafter"/>
</dbReference>
<dbReference type="Proteomes" id="UP000095281">
    <property type="component" value="Unplaced"/>
</dbReference>
<keyword evidence="3" id="KW-0158">Chromosome</keyword>
<keyword evidence="8" id="KW-0479">Metal-binding</keyword>
<dbReference type="InterPro" id="IPR016177">
    <property type="entry name" value="DNA-bd_dom_sf"/>
</dbReference>
<name>A0A1I8BD64_MELHA</name>
<dbReference type="GO" id="GO:0046974">
    <property type="term" value="F:histone H3K9 methyltransferase activity"/>
    <property type="evidence" value="ECO:0007669"/>
    <property type="project" value="TreeGrafter"/>
</dbReference>
<keyword evidence="19" id="KW-1185">Reference proteome</keyword>
<dbReference type="PANTHER" id="PTHR46024:SF1">
    <property type="entry name" value="HISTONE-LYSINE N-METHYLTRANSFERASE EGGLESS"/>
    <property type="match status" value="1"/>
</dbReference>
<protein>
    <submittedName>
        <fullName evidence="20">SET domain-containing protein</fullName>
    </submittedName>
</protein>
<dbReference type="SMART" id="SM00317">
    <property type="entry name" value="SET"/>
    <property type="match status" value="1"/>
</dbReference>
<evidence type="ECO:0000313" key="20">
    <source>
        <dbReference type="WBParaSite" id="MhA1_Contig1891.frz3.gene6"/>
    </source>
</evidence>
<evidence type="ECO:0000256" key="7">
    <source>
        <dbReference type="ARBA" id="ARBA00022691"/>
    </source>
</evidence>
<feature type="domain" description="SET" evidence="15">
    <location>
        <begin position="937"/>
        <end position="1157"/>
    </location>
</feature>
<dbReference type="GO" id="GO:0070828">
    <property type="term" value="P:heterochromatin organization"/>
    <property type="evidence" value="ECO:0007669"/>
    <property type="project" value="TreeGrafter"/>
</dbReference>
<reference evidence="20" key="1">
    <citation type="submission" date="2016-11" db="UniProtKB">
        <authorList>
            <consortium name="WormBaseParasite"/>
        </authorList>
    </citation>
    <scope>IDENTIFICATION</scope>
</reference>
<dbReference type="InterPro" id="IPR001214">
    <property type="entry name" value="SET_dom"/>
</dbReference>
<feature type="domain" description="MBD" evidence="18">
    <location>
        <begin position="710"/>
        <end position="791"/>
    </location>
</feature>
<evidence type="ECO:0000256" key="1">
    <source>
        <dbReference type="ARBA" id="ARBA00004123"/>
    </source>
</evidence>
<feature type="region of interest" description="Disordered" evidence="14">
    <location>
        <begin position="630"/>
        <end position="653"/>
    </location>
</feature>
<evidence type="ECO:0000256" key="11">
    <source>
        <dbReference type="ARBA" id="ARBA00022853"/>
    </source>
</evidence>
<dbReference type="InterPro" id="IPR051516">
    <property type="entry name" value="SETDB_methyltransferase"/>
</dbReference>
<dbReference type="Pfam" id="PF00856">
    <property type="entry name" value="SET"/>
    <property type="match status" value="1"/>
</dbReference>
<evidence type="ECO:0000259" key="16">
    <source>
        <dbReference type="PROSITE" id="PS50867"/>
    </source>
</evidence>
<evidence type="ECO:0000259" key="15">
    <source>
        <dbReference type="PROSITE" id="PS50280"/>
    </source>
</evidence>
<keyword evidence="7" id="KW-0949">S-adenosyl-L-methionine</keyword>
<feature type="domain" description="Post-SET" evidence="17">
    <location>
        <begin position="1166"/>
        <end position="1182"/>
    </location>
</feature>
<dbReference type="Pfam" id="PF18359">
    <property type="entry name" value="Tudor_5"/>
    <property type="match status" value="1"/>
</dbReference>
<dbReference type="InterPro" id="IPR046341">
    <property type="entry name" value="SET_dom_sf"/>
</dbReference>
<dbReference type="InterPro" id="IPR041291">
    <property type="entry name" value="TUDOR_5"/>
</dbReference>
<dbReference type="GO" id="GO:0008270">
    <property type="term" value="F:zinc ion binding"/>
    <property type="evidence" value="ECO:0007669"/>
    <property type="project" value="InterPro"/>
</dbReference>
<evidence type="ECO:0000256" key="12">
    <source>
        <dbReference type="ARBA" id="ARBA00023054"/>
    </source>
</evidence>
<proteinExistence type="predicted"/>
<dbReference type="InterPro" id="IPR003616">
    <property type="entry name" value="Post-SET_dom"/>
</dbReference>
<evidence type="ECO:0000259" key="18">
    <source>
        <dbReference type="PROSITE" id="PS50982"/>
    </source>
</evidence>
<keyword evidence="4" id="KW-0678">Repressor</keyword>
<dbReference type="WBParaSite" id="MhA1_Contig1891.frz3.gene6">
    <property type="protein sequence ID" value="MhA1_Contig1891.frz3.gene6"/>
    <property type="gene ID" value="MhA1_Contig1891.frz3.gene6"/>
</dbReference>
<evidence type="ECO:0000256" key="8">
    <source>
        <dbReference type="ARBA" id="ARBA00022723"/>
    </source>
</evidence>
<dbReference type="AlphaFoldDB" id="A0A1I8BD64"/>
<dbReference type="SUPFAM" id="SSF54171">
    <property type="entry name" value="DNA-binding domain"/>
    <property type="match status" value="1"/>
</dbReference>